<evidence type="ECO:0000256" key="8">
    <source>
        <dbReference type="ARBA" id="ARBA00023125"/>
    </source>
</evidence>
<gene>
    <name evidence="14" type="primary">Evi1_predicted</name>
    <name evidence="14" type="ORF">rCG_41420</name>
</gene>
<evidence type="ECO:0000313" key="14">
    <source>
        <dbReference type="EMBL" id="EDM01175.1"/>
    </source>
</evidence>
<evidence type="ECO:0000256" key="4">
    <source>
        <dbReference type="ARBA" id="ARBA00022737"/>
    </source>
</evidence>
<keyword evidence="4" id="KW-0677">Repeat</keyword>
<evidence type="ECO:0000256" key="3">
    <source>
        <dbReference type="ARBA" id="ARBA00022723"/>
    </source>
</evidence>
<dbReference type="FunFam" id="3.30.160.60:FF:000717">
    <property type="entry name" value="MDS1 and EVI1 complex locus protein EVI1-A"/>
    <property type="match status" value="1"/>
</dbReference>
<evidence type="ECO:0000256" key="6">
    <source>
        <dbReference type="ARBA" id="ARBA00022833"/>
    </source>
</evidence>
<dbReference type="FunFam" id="3.30.160.60:FF:000150">
    <property type="entry name" value="Mds1 and evi1 complex locus protein"/>
    <property type="match status" value="1"/>
</dbReference>
<evidence type="ECO:0000256" key="5">
    <source>
        <dbReference type="ARBA" id="ARBA00022771"/>
    </source>
</evidence>
<keyword evidence="9" id="KW-0804">Transcription</keyword>
<name>A6IHM3_RAT</name>
<evidence type="ECO:0000256" key="7">
    <source>
        <dbReference type="ARBA" id="ARBA00023015"/>
    </source>
</evidence>
<evidence type="ECO:0000256" key="1">
    <source>
        <dbReference type="ARBA" id="ARBA00004123"/>
    </source>
</evidence>
<evidence type="ECO:0000256" key="9">
    <source>
        <dbReference type="ARBA" id="ARBA00023163"/>
    </source>
</evidence>
<feature type="region of interest" description="Disordered" evidence="12">
    <location>
        <begin position="1"/>
        <end position="20"/>
    </location>
</feature>
<feature type="domain" description="C2H2-type" evidence="13">
    <location>
        <begin position="161"/>
        <end position="182"/>
    </location>
</feature>
<feature type="domain" description="C2H2-type" evidence="13">
    <location>
        <begin position="21"/>
        <end position="49"/>
    </location>
</feature>
<dbReference type="Gene3D" id="3.30.160.60">
    <property type="entry name" value="Classic Zinc Finger"/>
    <property type="match status" value="4"/>
</dbReference>
<keyword evidence="6" id="KW-0862">Zinc</keyword>
<keyword evidence="8" id="KW-0238">DNA-binding</keyword>
<dbReference type="InterPro" id="IPR050527">
    <property type="entry name" value="Snail/Krueppel_Znf"/>
</dbReference>
<evidence type="ECO:0000259" key="13">
    <source>
        <dbReference type="PROSITE" id="PS50157"/>
    </source>
</evidence>
<dbReference type="PROSITE" id="PS00028">
    <property type="entry name" value="ZINC_FINGER_C2H2_1"/>
    <property type="match status" value="2"/>
</dbReference>
<evidence type="ECO:0000313" key="15">
    <source>
        <dbReference type="Proteomes" id="UP000234681"/>
    </source>
</evidence>
<dbReference type="Proteomes" id="UP000234681">
    <property type="component" value="Chromosome 2"/>
</dbReference>
<evidence type="ECO:0000256" key="10">
    <source>
        <dbReference type="ARBA" id="ARBA00023242"/>
    </source>
</evidence>
<comment type="similarity">
    <text evidence="2">Belongs to the krueppel C2H2-type zinc-finger protein family.</text>
</comment>
<dbReference type="SUPFAM" id="SSF57667">
    <property type="entry name" value="beta-beta-alpha zinc fingers"/>
    <property type="match status" value="2"/>
</dbReference>
<dbReference type="PANTHER" id="PTHR24388:SF96">
    <property type="entry name" value="GENE, 32687-RELATED"/>
    <property type="match status" value="1"/>
</dbReference>
<dbReference type="Pfam" id="PF00096">
    <property type="entry name" value="zf-C2H2"/>
    <property type="match status" value="3"/>
</dbReference>
<dbReference type="GO" id="GO:0005634">
    <property type="term" value="C:nucleus"/>
    <property type="evidence" value="ECO:0007669"/>
    <property type="project" value="UniProtKB-SubCell"/>
</dbReference>
<dbReference type="InterPro" id="IPR036236">
    <property type="entry name" value="Znf_C2H2_sf"/>
</dbReference>
<protein>
    <submittedName>
        <fullName evidence="14">Ecotropic viral integration site 1 (Predicted), isoform CRA_d</fullName>
    </submittedName>
</protein>
<keyword evidence="10" id="KW-0539">Nucleus</keyword>
<dbReference type="FunFam" id="3.30.160.60:FF:000175">
    <property type="entry name" value="Mds1 and evi1 complex locus protein"/>
    <property type="match status" value="1"/>
</dbReference>
<dbReference type="SMART" id="SM00355">
    <property type="entry name" value="ZnF_C2H2"/>
    <property type="match status" value="5"/>
</dbReference>
<dbReference type="FunFam" id="3.30.160.60:FF:000192">
    <property type="entry name" value="Mds1 and evi1 complex locus protein"/>
    <property type="match status" value="1"/>
</dbReference>
<sequence length="246" mass="28334">MKSEEDPHEPMAPDIHEERQHRCEDCDQLFESKAELADHQKFPCSTPHSAFSMVEEDLQQNLESESDLREIHGNQDCKECDRVFPDLQSLEKHMLSHTEEREYKCDQCPKAFNWKSNLIRHQMSHDSGKHYECENCAKQVFTDPSNLQRHIRSQHVGARAHACPECGKTFATSSGLKQHKQTCWQAIEVSMPIWSCQRLTRLFFALTQPSFVLPRARSTCLSFSRVQESLLGLDVCSLGVVKTTSR</sequence>
<feature type="domain" description="C2H2-type" evidence="13">
    <location>
        <begin position="75"/>
        <end position="102"/>
    </location>
</feature>
<dbReference type="InterPro" id="IPR013087">
    <property type="entry name" value="Znf_C2H2_type"/>
</dbReference>
<dbReference type="Pfam" id="PF13912">
    <property type="entry name" value="zf-C2H2_6"/>
    <property type="match status" value="1"/>
</dbReference>
<proteinExistence type="inferred from homology"/>
<evidence type="ECO:0000256" key="12">
    <source>
        <dbReference type="SAM" id="MobiDB-lite"/>
    </source>
</evidence>
<reference evidence="15" key="1">
    <citation type="submission" date="2005-09" db="EMBL/GenBank/DDBJ databases">
        <authorList>
            <person name="Mural R.J."/>
            <person name="Li P.W."/>
            <person name="Adams M.D."/>
            <person name="Amanatides P.G."/>
            <person name="Baden-Tillson H."/>
            <person name="Barnstead M."/>
            <person name="Chin S.H."/>
            <person name="Dew I."/>
            <person name="Evans C.A."/>
            <person name="Ferriera S."/>
            <person name="Flanigan M."/>
            <person name="Fosler C."/>
            <person name="Glodek A."/>
            <person name="Gu Z."/>
            <person name="Holt R.A."/>
            <person name="Jennings D."/>
            <person name="Kraft C.L."/>
            <person name="Lu F."/>
            <person name="Nguyen T."/>
            <person name="Nusskern D.R."/>
            <person name="Pfannkoch C.M."/>
            <person name="Sitter C."/>
            <person name="Sutton G.G."/>
            <person name="Venter J.C."/>
            <person name="Wang Z."/>
            <person name="Woodage T."/>
            <person name="Zheng X.H."/>
            <person name="Zhong F."/>
        </authorList>
    </citation>
    <scope>NUCLEOTIDE SEQUENCE [LARGE SCALE GENOMIC DNA]</scope>
    <source>
        <strain>BN</strain>
        <strain evidence="15">Sprague-Dawley</strain>
    </source>
</reference>
<dbReference type="EMBL" id="CH473961">
    <property type="protein sequence ID" value="EDM01175.1"/>
    <property type="molecule type" value="Genomic_DNA"/>
</dbReference>
<dbReference type="PANTHER" id="PTHR24388">
    <property type="entry name" value="ZINC FINGER PROTEIN"/>
    <property type="match status" value="1"/>
</dbReference>
<keyword evidence="5 11" id="KW-0863">Zinc-finger</keyword>
<evidence type="ECO:0000256" key="2">
    <source>
        <dbReference type="ARBA" id="ARBA00006991"/>
    </source>
</evidence>
<organism evidence="14 15">
    <name type="scientific">Rattus norvegicus</name>
    <name type="common">Rat</name>
    <dbReference type="NCBI Taxonomy" id="10116"/>
    <lineage>
        <taxon>Eukaryota</taxon>
        <taxon>Metazoa</taxon>
        <taxon>Chordata</taxon>
        <taxon>Craniata</taxon>
        <taxon>Vertebrata</taxon>
        <taxon>Euteleostomi</taxon>
        <taxon>Mammalia</taxon>
        <taxon>Eutheria</taxon>
        <taxon>Euarchontoglires</taxon>
        <taxon>Glires</taxon>
        <taxon>Rodentia</taxon>
        <taxon>Myomorpha</taxon>
        <taxon>Muroidea</taxon>
        <taxon>Muridae</taxon>
        <taxon>Murinae</taxon>
        <taxon>Rattus</taxon>
    </lineage>
</organism>
<keyword evidence="7" id="KW-0805">Transcription regulation</keyword>
<dbReference type="GO" id="GO:0008270">
    <property type="term" value="F:zinc ion binding"/>
    <property type="evidence" value="ECO:0007669"/>
    <property type="project" value="UniProtKB-KW"/>
</dbReference>
<feature type="domain" description="C2H2-type" evidence="13">
    <location>
        <begin position="103"/>
        <end position="130"/>
    </location>
</feature>
<comment type="subcellular location">
    <subcellularLocation>
        <location evidence="1">Nucleus</location>
    </subcellularLocation>
</comment>
<feature type="domain" description="C2H2-type" evidence="13">
    <location>
        <begin position="131"/>
        <end position="160"/>
    </location>
</feature>
<dbReference type="PROSITE" id="PS50157">
    <property type="entry name" value="ZINC_FINGER_C2H2_2"/>
    <property type="match status" value="5"/>
</dbReference>
<accession>A6IHM3</accession>
<dbReference type="AlphaFoldDB" id="A6IHM3"/>
<keyword evidence="3" id="KW-0479">Metal-binding</keyword>
<evidence type="ECO:0000256" key="11">
    <source>
        <dbReference type="PROSITE-ProRule" id="PRU00042"/>
    </source>
</evidence>